<dbReference type="InterPro" id="IPR050909">
    <property type="entry name" value="Bact_Autotransporter_VF"/>
</dbReference>
<dbReference type="PROSITE" id="PS51208">
    <property type="entry name" value="AUTOTRANSPORTER"/>
    <property type="match status" value="1"/>
</dbReference>
<keyword evidence="1" id="KW-0472">Membrane</keyword>
<dbReference type="Pfam" id="PF18883">
    <property type="entry name" value="AC_1"/>
    <property type="match status" value="1"/>
</dbReference>
<comment type="caution">
    <text evidence="3">The sequence shown here is derived from an EMBL/GenBank/DDBJ whole genome shotgun (WGS) entry which is preliminary data.</text>
</comment>
<dbReference type="PANTHER" id="PTHR12338">
    <property type="entry name" value="AUTOTRANSPORTER"/>
    <property type="match status" value="1"/>
</dbReference>
<evidence type="ECO:0000313" key="4">
    <source>
        <dbReference type="Proteomes" id="UP001500171"/>
    </source>
</evidence>
<dbReference type="CDD" id="cd01344">
    <property type="entry name" value="PL2_Passenger_AT"/>
    <property type="match status" value="1"/>
</dbReference>
<evidence type="ECO:0000313" key="3">
    <source>
        <dbReference type="EMBL" id="GAA5113959.1"/>
    </source>
</evidence>
<accession>A0ABP9NH35</accession>
<dbReference type="NCBIfam" id="TIGR01414">
    <property type="entry name" value="autotrans_barl"/>
    <property type="match status" value="1"/>
</dbReference>
<dbReference type="SMART" id="SM00869">
    <property type="entry name" value="Autotransporter"/>
    <property type="match status" value="1"/>
</dbReference>
<proteinExistence type="predicted"/>
<dbReference type="InterPro" id="IPR012332">
    <property type="entry name" value="Autotransporter_pectin_lyase_C"/>
</dbReference>
<feature type="transmembrane region" description="Helical" evidence="1">
    <location>
        <begin position="51"/>
        <end position="68"/>
    </location>
</feature>
<dbReference type="InterPro" id="IPR043990">
    <property type="entry name" value="AC_1"/>
</dbReference>
<dbReference type="InterPro" id="IPR006315">
    <property type="entry name" value="OM_autotransptr_brl_dom"/>
</dbReference>
<name>A0ABP9NH35_9GAMM</name>
<evidence type="ECO:0000259" key="2">
    <source>
        <dbReference type="PROSITE" id="PS51208"/>
    </source>
</evidence>
<feature type="domain" description="Autotransporter" evidence="2">
    <location>
        <begin position="636"/>
        <end position="923"/>
    </location>
</feature>
<dbReference type="Gene3D" id="2.40.128.130">
    <property type="entry name" value="Autotransporter beta-domain"/>
    <property type="match status" value="1"/>
</dbReference>
<sequence length="923" mass="99598">MKNKTISNRNAVTHAALSDSPSCYPYLSGKNDRHNRAYFKRNSKLILSRKYTLSTLSLLIGCIAPAWADDNPMPTAENSGFNYKYSSQDTPNPYLHYDEETGQISFVDPTGALTGHVFDQSYFGSQDSNNTYSSIAGADVAPVVKLYEGNNVSGGGIILNTQGENAYSVLYNNYAVGVELNNSDGGTVYVNHNNANQAKVTNTGSNSYILIEDSSAQDATLVNNEGSMALQGNLANGATITNNNGTVTAVNNSVQDATLTNNQGTMTFQNNLANGATITNNNGTVAALQNSVQNANLNNTGESAKFFAYGNDITGAQVENGEGATLIVGDCTLALGCTEEKGTTAKDVMINNAGKFYLSGNFNITNGQINNNGELFINNVTINDGILNNVQNGQVTLSGSNQITSQVNNNGDVSITDGRTDFIGSITGSGMINIAENSIINLMSDSSTFSGNIYNDGILSVKSDAEIGGTIYVNSTGVVIGTGTVGSINAASGSTIYSGNYQQGGALTVDGDFVGDNANVVLDTIMLDQASDDNVFTITGHVSGTSYVTARYLGGQPQLDKIKVISTGSSDEDAFVQGGRIVGGAYDYRLEQSDADWYLAKSTFRPEVGGYVANMIASNTLFNLNQQDYIGTDQLTRQNNHGMWLRQQAGYRQFNLSDNQNQVNASRYVVQLGGDVISGSTDQRDKYQFGLMAGYANQQAKTYNRVSDYQSRSHITGYSVGIYGGWQQDAGQLVGLYTAGYLQYNWFNNQVDTDSGAERYKSHGVNVSFEGGYRAKLGSYHTLAGLENQIYLQPEAQISWLGVKTDDHQERNLTQVSGEGKNNIQTRLGVRLFIDSKSYLDLNDPRHFQPYVALSWIHNSRQYGVTMNDTTIYQQGSKDLAELKVGLNVKMSDALSMWGNVAHQQGQHSNRDTQATLGIRYTF</sequence>
<dbReference type="RefSeq" id="WP_345492346.1">
    <property type="nucleotide sequence ID" value="NZ_BAABHY010000006.1"/>
</dbReference>
<evidence type="ECO:0000256" key="1">
    <source>
        <dbReference type="SAM" id="Phobius"/>
    </source>
</evidence>
<dbReference type="SUPFAM" id="SSF103515">
    <property type="entry name" value="Autotransporter"/>
    <property type="match status" value="1"/>
</dbReference>
<dbReference type="SUPFAM" id="SSF51126">
    <property type="entry name" value="Pectin lyase-like"/>
    <property type="match status" value="1"/>
</dbReference>
<dbReference type="Pfam" id="PF03797">
    <property type="entry name" value="Autotransporter"/>
    <property type="match status" value="1"/>
</dbReference>
<dbReference type="InterPro" id="IPR011050">
    <property type="entry name" value="Pectin_lyase_fold/virulence"/>
</dbReference>
<gene>
    <name evidence="3" type="ORF">GCM10023211_22860</name>
</gene>
<organism evidence="3 4">
    <name type="scientific">Orbus sasakiae</name>
    <dbReference type="NCBI Taxonomy" id="1078475"/>
    <lineage>
        <taxon>Bacteria</taxon>
        <taxon>Pseudomonadati</taxon>
        <taxon>Pseudomonadota</taxon>
        <taxon>Gammaproteobacteria</taxon>
        <taxon>Orbales</taxon>
        <taxon>Orbaceae</taxon>
        <taxon>Orbus</taxon>
    </lineage>
</organism>
<dbReference type="EMBL" id="BAABHY010000006">
    <property type="protein sequence ID" value="GAA5113959.1"/>
    <property type="molecule type" value="Genomic_DNA"/>
</dbReference>
<dbReference type="InterPro" id="IPR036709">
    <property type="entry name" value="Autotransporte_beta_dom_sf"/>
</dbReference>
<dbReference type="Proteomes" id="UP001500171">
    <property type="component" value="Unassembled WGS sequence"/>
</dbReference>
<dbReference type="PANTHER" id="PTHR12338:SF5">
    <property type="entry name" value="ANTIGEN 43-RELATED"/>
    <property type="match status" value="1"/>
</dbReference>
<keyword evidence="1" id="KW-1133">Transmembrane helix</keyword>
<keyword evidence="1" id="KW-0812">Transmembrane</keyword>
<dbReference type="Gene3D" id="2.160.20.20">
    <property type="match status" value="1"/>
</dbReference>
<reference evidence="4" key="1">
    <citation type="journal article" date="2019" name="Int. J. Syst. Evol. Microbiol.">
        <title>The Global Catalogue of Microorganisms (GCM) 10K type strain sequencing project: providing services to taxonomists for standard genome sequencing and annotation.</title>
        <authorList>
            <consortium name="The Broad Institute Genomics Platform"/>
            <consortium name="The Broad Institute Genome Sequencing Center for Infectious Disease"/>
            <person name="Wu L."/>
            <person name="Ma J."/>
        </authorList>
    </citation>
    <scope>NUCLEOTIDE SEQUENCE [LARGE SCALE GENOMIC DNA]</scope>
    <source>
        <strain evidence="4">JCM 18050</strain>
    </source>
</reference>
<keyword evidence="4" id="KW-1185">Reference proteome</keyword>
<dbReference type="InterPro" id="IPR005546">
    <property type="entry name" value="Autotransporte_beta"/>
</dbReference>
<protein>
    <recommendedName>
        <fullName evidence="2">Autotransporter domain-containing protein</fullName>
    </recommendedName>
</protein>